<keyword evidence="2" id="KW-1185">Reference proteome</keyword>
<dbReference type="Proteomes" id="UP000248688">
    <property type="component" value="Chromosome"/>
</dbReference>
<protein>
    <submittedName>
        <fullName evidence="1">Uncharacterized protein</fullName>
    </submittedName>
</protein>
<name>A0A2Z4IHI0_9BACT</name>
<reference evidence="1 2" key="1">
    <citation type="submission" date="2018-06" db="EMBL/GenBank/DDBJ databases">
        <title>Echinicola strongylocentroti sp. nov., isolated from a sea urchin Strongylocentrotus intermedius.</title>
        <authorList>
            <person name="Bae S.S."/>
        </authorList>
    </citation>
    <scope>NUCLEOTIDE SEQUENCE [LARGE SCALE GENOMIC DNA]</scope>
    <source>
        <strain evidence="1 2">MEBiC08714</strain>
    </source>
</reference>
<dbReference type="KEGG" id="est:DN752_08460"/>
<evidence type="ECO:0000313" key="1">
    <source>
        <dbReference type="EMBL" id="AWW30150.1"/>
    </source>
</evidence>
<proteinExistence type="predicted"/>
<gene>
    <name evidence="1" type="ORF">DN752_08460</name>
</gene>
<sequence length="107" mass="12490">MNIQKDELIIKLIRQDLKHNQLIKGLDNLDLDAGHRHHMGIMGLVKRLMEVPEHLENDFLGTYMGYMDRCLDYPISSLGEELRELAEEGYEGLNKLFYLKSQSENDQ</sequence>
<organism evidence="1 2">
    <name type="scientific">Echinicola strongylocentroti</name>
    <dbReference type="NCBI Taxonomy" id="1795355"/>
    <lineage>
        <taxon>Bacteria</taxon>
        <taxon>Pseudomonadati</taxon>
        <taxon>Bacteroidota</taxon>
        <taxon>Cytophagia</taxon>
        <taxon>Cytophagales</taxon>
        <taxon>Cyclobacteriaceae</taxon>
        <taxon>Echinicola</taxon>
    </lineage>
</organism>
<dbReference type="AlphaFoldDB" id="A0A2Z4IHI0"/>
<evidence type="ECO:0000313" key="2">
    <source>
        <dbReference type="Proteomes" id="UP000248688"/>
    </source>
</evidence>
<accession>A0A2Z4IHI0</accession>
<dbReference type="OrthoDB" id="1445985at2"/>
<dbReference type="EMBL" id="CP030041">
    <property type="protein sequence ID" value="AWW30150.1"/>
    <property type="molecule type" value="Genomic_DNA"/>
</dbReference>